<feature type="compositionally biased region" description="Polar residues" evidence="1">
    <location>
        <begin position="173"/>
        <end position="184"/>
    </location>
</feature>
<name>A0A2A2KV28_9BILA</name>
<sequence>MNKFMVVQLDFDPSSRPENPSFIAAYNDRVVFTDLATQMIQVIRIDDTDYENIKAQRLYVHKKVILEKYEEGGFQFVSGVQMDRHYRVMVCDAQGRTIQLFDDKLNFMYRVKLGFSMFYVSGFFINNNGETLLLGRSNNQAILTQLMPDKDVVEKKQHWTYHPRHNAGGSGPRQRNVSFNSQSSAGGGDHNTSFGGSGGLGFATNPGPSTRYFEKRF</sequence>
<dbReference type="SUPFAM" id="SSF101898">
    <property type="entry name" value="NHL repeat"/>
    <property type="match status" value="1"/>
</dbReference>
<evidence type="ECO:0000256" key="1">
    <source>
        <dbReference type="SAM" id="MobiDB-lite"/>
    </source>
</evidence>
<dbReference type="OrthoDB" id="5870165at2759"/>
<evidence type="ECO:0000313" key="3">
    <source>
        <dbReference type="Proteomes" id="UP000218231"/>
    </source>
</evidence>
<organism evidence="2 3">
    <name type="scientific">Diploscapter pachys</name>
    <dbReference type="NCBI Taxonomy" id="2018661"/>
    <lineage>
        <taxon>Eukaryota</taxon>
        <taxon>Metazoa</taxon>
        <taxon>Ecdysozoa</taxon>
        <taxon>Nematoda</taxon>
        <taxon>Chromadorea</taxon>
        <taxon>Rhabditida</taxon>
        <taxon>Rhabditina</taxon>
        <taxon>Rhabditomorpha</taxon>
        <taxon>Rhabditoidea</taxon>
        <taxon>Rhabditidae</taxon>
        <taxon>Diploscapter</taxon>
    </lineage>
</organism>
<comment type="caution">
    <text evidence="2">The sequence shown here is derived from an EMBL/GenBank/DDBJ whole genome shotgun (WGS) entry which is preliminary data.</text>
</comment>
<accession>A0A2A2KV28</accession>
<protein>
    <submittedName>
        <fullName evidence="2">Uncharacterized protein</fullName>
    </submittedName>
</protein>
<dbReference type="PANTHER" id="PTHR40326">
    <property type="entry name" value="PROTEIN CBG10816"/>
    <property type="match status" value="1"/>
</dbReference>
<dbReference type="Gene3D" id="2.120.10.30">
    <property type="entry name" value="TolB, C-terminal domain"/>
    <property type="match status" value="1"/>
</dbReference>
<dbReference type="PANTHER" id="PTHR40326:SF1">
    <property type="entry name" value="RING-TYPE DOMAIN-CONTAINING PROTEIN-RELATED"/>
    <property type="match status" value="1"/>
</dbReference>
<reference evidence="2 3" key="1">
    <citation type="journal article" date="2017" name="Curr. Biol.">
        <title>Genome architecture and evolution of a unichromosomal asexual nematode.</title>
        <authorList>
            <person name="Fradin H."/>
            <person name="Zegar C."/>
            <person name="Gutwein M."/>
            <person name="Lucas J."/>
            <person name="Kovtun M."/>
            <person name="Corcoran D."/>
            <person name="Baugh L.R."/>
            <person name="Kiontke K."/>
            <person name="Gunsalus K."/>
            <person name="Fitch D.H."/>
            <person name="Piano F."/>
        </authorList>
    </citation>
    <scope>NUCLEOTIDE SEQUENCE [LARGE SCALE GENOMIC DNA]</scope>
    <source>
        <strain evidence="2">PF1309</strain>
    </source>
</reference>
<keyword evidence="3" id="KW-1185">Reference proteome</keyword>
<proteinExistence type="predicted"/>
<feature type="region of interest" description="Disordered" evidence="1">
    <location>
        <begin position="161"/>
        <end position="209"/>
    </location>
</feature>
<dbReference type="EMBL" id="LIAE01007650">
    <property type="protein sequence ID" value="PAV77825.1"/>
    <property type="molecule type" value="Genomic_DNA"/>
</dbReference>
<dbReference type="STRING" id="2018661.A0A2A2KV28"/>
<feature type="compositionally biased region" description="Gly residues" evidence="1">
    <location>
        <begin position="185"/>
        <end position="201"/>
    </location>
</feature>
<dbReference type="AlphaFoldDB" id="A0A2A2KV28"/>
<gene>
    <name evidence="2" type="ORF">WR25_19965</name>
</gene>
<evidence type="ECO:0000313" key="2">
    <source>
        <dbReference type="EMBL" id="PAV77825.1"/>
    </source>
</evidence>
<dbReference type="InterPro" id="IPR011042">
    <property type="entry name" value="6-blade_b-propeller_TolB-like"/>
</dbReference>
<dbReference type="Proteomes" id="UP000218231">
    <property type="component" value="Unassembled WGS sequence"/>
</dbReference>